<proteinExistence type="predicted"/>
<gene>
    <name evidence="1" type="ORF">GCM10009827_064140</name>
</gene>
<accession>A0ABN2BAY3</accession>
<evidence type="ECO:0000313" key="1">
    <source>
        <dbReference type="EMBL" id="GAA1536704.1"/>
    </source>
</evidence>
<evidence type="ECO:0000313" key="2">
    <source>
        <dbReference type="Proteomes" id="UP001501470"/>
    </source>
</evidence>
<dbReference type="Proteomes" id="UP001501470">
    <property type="component" value="Unassembled WGS sequence"/>
</dbReference>
<sequence length="111" mass="12116">MTVTSATLKMSPESYGVLPCIQWDQTVRLDFTIQVSSTARSEVKFDVESSAGLVRSGTYYGTPTQDGVATGSESTVVKVGPGRPETVTFWLRVTKPTSKESNRVTFHNYCA</sequence>
<comment type="caution">
    <text evidence="1">The sequence shown here is derived from an EMBL/GenBank/DDBJ whole genome shotgun (WGS) entry which is preliminary data.</text>
</comment>
<reference evidence="1 2" key="1">
    <citation type="journal article" date="2019" name="Int. J. Syst. Evol. Microbiol.">
        <title>The Global Catalogue of Microorganisms (GCM) 10K type strain sequencing project: providing services to taxonomists for standard genome sequencing and annotation.</title>
        <authorList>
            <consortium name="The Broad Institute Genomics Platform"/>
            <consortium name="The Broad Institute Genome Sequencing Center for Infectious Disease"/>
            <person name="Wu L."/>
            <person name="Ma J."/>
        </authorList>
    </citation>
    <scope>NUCLEOTIDE SEQUENCE [LARGE SCALE GENOMIC DNA]</scope>
    <source>
        <strain evidence="1 2">JCM 15933</strain>
    </source>
</reference>
<keyword evidence="2" id="KW-1185">Reference proteome</keyword>
<organism evidence="1 2">
    <name type="scientific">Dactylosporangium maewongense</name>
    <dbReference type="NCBI Taxonomy" id="634393"/>
    <lineage>
        <taxon>Bacteria</taxon>
        <taxon>Bacillati</taxon>
        <taxon>Actinomycetota</taxon>
        <taxon>Actinomycetes</taxon>
        <taxon>Micromonosporales</taxon>
        <taxon>Micromonosporaceae</taxon>
        <taxon>Dactylosporangium</taxon>
    </lineage>
</organism>
<dbReference type="EMBL" id="BAAAQD010000014">
    <property type="protein sequence ID" value="GAA1536704.1"/>
    <property type="molecule type" value="Genomic_DNA"/>
</dbReference>
<protein>
    <submittedName>
        <fullName evidence="1">Uncharacterized protein</fullName>
    </submittedName>
</protein>
<dbReference type="RefSeq" id="WP_344506048.1">
    <property type="nucleotide sequence ID" value="NZ_BAAAQD010000014.1"/>
</dbReference>
<name>A0ABN2BAY3_9ACTN</name>